<feature type="domain" description="Cux N-terminal" evidence="14">
    <location>
        <begin position="4"/>
        <end position="116"/>
    </location>
</feature>
<evidence type="ECO:0000256" key="5">
    <source>
        <dbReference type="ARBA" id="ARBA00022692"/>
    </source>
</evidence>
<proteinExistence type="inferred from homology"/>
<feature type="region of interest" description="Disordered" evidence="11">
    <location>
        <begin position="459"/>
        <end position="533"/>
    </location>
</feature>
<dbReference type="GO" id="GO:0000139">
    <property type="term" value="C:Golgi membrane"/>
    <property type="evidence" value="ECO:0007669"/>
    <property type="project" value="UniProtKB-SubCell"/>
</dbReference>
<feature type="compositionally biased region" description="Low complexity" evidence="11">
    <location>
        <begin position="500"/>
        <end position="515"/>
    </location>
</feature>
<keyword evidence="8 10" id="KW-0175">Coiled coil</keyword>
<evidence type="ECO:0000256" key="11">
    <source>
        <dbReference type="SAM" id="MobiDB-lite"/>
    </source>
</evidence>
<keyword evidence="6 12" id="KW-1133">Transmembrane helix</keyword>
<dbReference type="InterPro" id="IPR012955">
    <property type="entry name" value="CASP_C"/>
</dbReference>
<dbReference type="Proteomes" id="UP000193560">
    <property type="component" value="Unassembled WGS sequence"/>
</dbReference>
<sequence length="725" mass="84095">MENTNTNFEGAIDFWKGVHLNTLQQELDEQGLAIVGNQKDGLVSRKKLAEQTREFKKIPDDEKLQQLKGLLKGYQSEIDSITRRTKYAENAFLTVYKLLADAPDPAPLFEAAVEQSGKLVDYQSAQQQTIQLKQELSEAHQRLENYNTIDQQNQELRQTNQKLKQTITTLESKADERKTEDLAQKEMELKTQYNDKIRSYKEREHDLQMQLNQALDQLTQLKATHDDTQAQLIGHNQKYDQEVVGKLAELDIIMMDLERANGRMAELEKKNDDLKNELDSANEIQQDRLGGDKVDLETQHELEVNKLIKDVETYKGLLQSSESRTSKKIKELSTEIKSLMESNEALKIKLKGFDDYNEVKRELDIMKYVEFSTGDDDEDGDNFNAKDVLNKDTIQRSLEVQLMEKNKKLENSYTQLKVRFSQLENTSTEDQQQLSTLQQQVTEQKQLVQRLEEDLLCRVGTNEQNTHRPSTDLPRSSTSSLTGLGLELNGSEQQQPVPLSRSSSSMDISQQQQQQQKDEGGGNKEDKSILPIVIQQRDRFRQRNGELEQKSRSLEQQLQDVRADMERLQQDNLNLYERLKFVHVWKEEQQRGATNRSTTIQMNDLTTPTSNREFKKSLTPPGQDDGTADKYGKLYEENMNPFAQFHRKEERRRYNALNPADKLTLKMTRLMFSHRWSRYFLIGYALLLHLLVVTTLYQLSLWECRHDHEPFIPTTASIQNDLPLV</sequence>
<dbReference type="OrthoDB" id="10257567at2759"/>
<dbReference type="PANTHER" id="PTHR14043">
    <property type="entry name" value="CCAAT DISPLACEMENT PROTEIN-RELATED"/>
    <property type="match status" value="1"/>
</dbReference>
<comment type="subcellular location">
    <subcellularLocation>
        <location evidence="1">Golgi apparatus membrane</location>
        <topology evidence="1">Single-pass type IV membrane protein</topology>
    </subcellularLocation>
</comment>
<feature type="coiled-coil region" evidence="10">
    <location>
        <begin position="399"/>
        <end position="454"/>
    </location>
</feature>
<dbReference type="InterPro" id="IPR057476">
    <property type="entry name" value="Cux_N"/>
</dbReference>
<feature type="coiled-coil region" evidence="10">
    <location>
        <begin position="537"/>
        <end position="578"/>
    </location>
</feature>
<evidence type="ECO:0000256" key="10">
    <source>
        <dbReference type="SAM" id="Coils"/>
    </source>
</evidence>
<evidence type="ECO:0000259" key="14">
    <source>
        <dbReference type="Pfam" id="PF25398"/>
    </source>
</evidence>
<dbReference type="AlphaFoldDB" id="A0A1X2I103"/>
<feature type="compositionally biased region" description="Basic and acidic residues" evidence="11">
    <location>
        <begin position="516"/>
        <end position="528"/>
    </location>
</feature>
<evidence type="ECO:0000256" key="9">
    <source>
        <dbReference type="ARBA" id="ARBA00023136"/>
    </source>
</evidence>
<evidence type="ECO:0000256" key="2">
    <source>
        <dbReference type="ARBA" id="ARBA00006415"/>
    </source>
</evidence>
<comment type="similarity">
    <text evidence="2">Belongs to the CASP family.</text>
</comment>
<dbReference type="GO" id="GO:0006891">
    <property type="term" value="P:intra-Golgi vesicle-mediated transport"/>
    <property type="evidence" value="ECO:0007669"/>
    <property type="project" value="InterPro"/>
</dbReference>
<evidence type="ECO:0000256" key="12">
    <source>
        <dbReference type="SAM" id="Phobius"/>
    </source>
</evidence>
<dbReference type="EMBL" id="MCGE01000036">
    <property type="protein sequence ID" value="ORZ07107.1"/>
    <property type="molecule type" value="Genomic_DNA"/>
</dbReference>
<keyword evidence="16" id="KW-1185">Reference proteome</keyword>
<evidence type="ECO:0000256" key="4">
    <source>
        <dbReference type="ARBA" id="ARBA00022448"/>
    </source>
</evidence>
<keyword evidence="5 12" id="KW-0812">Transmembrane</keyword>
<evidence type="ECO:0000313" key="16">
    <source>
        <dbReference type="Proteomes" id="UP000193560"/>
    </source>
</evidence>
<dbReference type="STRING" id="90262.A0A1X2I103"/>
<evidence type="ECO:0000256" key="1">
    <source>
        <dbReference type="ARBA" id="ARBA00004409"/>
    </source>
</evidence>
<organism evidence="15 16">
    <name type="scientific">Absidia repens</name>
    <dbReference type="NCBI Taxonomy" id="90262"/>
    <lineage>
        <taxon>Eukaryota</taxon>
        <taxon>Fungi</taxon>
        <taxon>Fungi incertae sedis</taxon>
        <taxon>Mucoromycota</taxon>
        <taxon>Mucoromycotina</taxon>
        <taxon>Mucoromycetes</taxon>
        <taxon>Mucorales</taxon>
        <taxon>Cunninghamellaceae</taxon>
        <taxon>Absidia</taxon>
    </lineage>
</organism>
<comment type="caution">
    <text evidence="15">The sequence shown here is derived from an EMBL/GenBank/DDBJ whole genome shotgun (WGS) entry which is preliminary data.</text>
</comment>
<dbReference type="Pfam" id="PF25398">
    <property type="entry name" value="CUX1_N"/>
    <property type="match status" value="1"/>
</dbReference>
<evidence type="ECO:0000256" key="3">
    <source>
        <dbReference type="ARBA" id="ARBA00018691"/>
    </source>
</evidence>
<keyword evidence="4" id="KW-0813">Transport</keyword>
<reference evidence="15 16" key="1">
    <citation type="submission" date="2016-07" db="EMBL/GenBank/DDBJ databases">
        <title>Pervasive Adenine N6-methylation of Active Genes in Fungi.</title>
        <authorList>
            <consortium name="DOE Joint Genome Institute"/>
            <person name="Mondo S.J."/>
            <person name="Dannebaum R.O."/>
            <person name="Kuo R.C."/>
            <person name="Labutti K."/>
            <person name="Haridas S."/>
            <person name="Kuo A."/>
            <person name="Salamov A."/>
            <person name="Ahrendt S.R."/>
            <person name="Lipzen A."/>
            <person name="Sullivan W."/>
            <person name="Andreopoulos W.B."/>
            <person name="Clum A."/>
            <person name="Lindquist E."/>
            <person name="Daum C."/>
            <person name="Ramamoorthy G.K."/>
            <person name="Gryganskyi A."/>
            <person name="Culley D."/>
            <person name="Magnuson J.K."/>
            <person name="James T.Y."/>
            <person name="O'Malley M.A."/>
            <person name="Stajich J.E."/>
            <person name="Spatafora J.W."/>
            <person name="Visel A."/>
            <person name="Grigoriev I.V."/>
        </authorList>
    </citation>
    <scope>NUCLEOTIDE SEQUENCE [LARGE SCALE GENOMIC DNA]</scope>
    <source>
        <strain evidence="15 16">NRRL 1336</strain>
    </source>
</reference>
<protein>
    <recommendedName>
        <fullName evidence="3">Protein CASP</fullName>
    </recommendedName>
</protein>
<keyword evidence="7" id="KW-0333">Golgi apparatus</keyword>
<dbReference type="PANTHER" id="PTHR14043:SF2">
    <property type="entry name" value="HOMEOBOX PROTEIN CUT"/>
    <property type="match status" value="1"/>
</dbReference>
<name>A0A1X2I103_9FUNG</name>
<evidence type="ECO:0000313" key="15">
    <source>
        <dbReference type="EMBL" id="ORZ07107.1"/>
    </source>
</evidence>
<evidence type="ECO:0000259" key="13">
    <source>
        <dbReference type="Pfam" id="PF08172"/>
    </source>
</evidence>
<dbReference type="Pfam" id="PF08172">
    <property type="entry name" value="CASP_C"/>
    <property type="match status" value="1"/>
</dbReference>
<evidence type="ECO:0000256" key="7">
    <source>
        <dbReference type="ARBA" id="ARBA00023034"/>
    </source>
</evidence>
<feature type="transmembrane region" description="Helical" evidence="12">
    <location>
        <begin position="676"/>
        <end position="697"/>
    </location>
</feature>
<feature type="compositionally biased region" description="Low complexity" evidence="11">
    <location>
        <begin position="476"/>
        <end position="492"/>
    </location>
</feature>
<evidence type="ECO:0000256" key="8">
    <source>
        <dbReference type="ARBA" id="ARBA00023054"/>
    </source>
</evidence>
<feature type="region of interest" description="Disordered" evidence="11">
    <location>
        <begin position="603"/>
        <end position="627"/>
    </location>
</feature>
<feature type="domain" description="CASP C-terminal" evidence="13">
    <location>
        <begin position="431"/>
        <end position="700"/>
    </location>
</feature>
<accession>A0A1X2I103</accession>
<keyword evidence="9 12" id="KW-0472">Membrane</keyword>
<gene>
    <name evidence="15" type="ORF">BCR42DRAFT_360638</name>
</gene>
<evidence type="ECO:0000256" key="6">
    <source>
        <dbReference type="ARBA" id="ARBA00022989"/>
    </source>
</evidence>
<feature type="coiled-coil region" evidence="10">
    <location>
        <begin position="122"/>
        <end position="287"/>
    </location>
</feature>